<dbReference type="GO" id="GO:0016020">
    <property type="term" value="C:membrane"/>
    <property type="evidence" value="ECO:0007669"/>
    <property type="project" value="TreeGrafter"/>
</dbReference>
<dbReference type="SUPFAM" id="SSF53474">
    <property type="entry name" value="alpha/beta-Hydrolases"/>
    <property type="match status" value="1"/>
</dbReference>
<evidence type="ECO:0000256" key="2">
    <source>
        <dbReference type="ARBA" id="ARBA00042701"/>
    </source>
</evidence>
<dbReference type="EMBL" id="CAJFCJ010000028">
    <property type="protein sequence ID" value="CAD5125735.1"/>
    <property type="molecule type" value="Genomic_DNA"/>
</dbReference>
<dbReference type="InterPro" id="IPR000073">
    <property type="entry name" value="AB_hydrolase_1"/>
</dbReference>
<evidence type="ECO:0000313" key="7">
    <source>
        <dbReference type="Proteomes" id="UP000549394"/>
    </source>
</evidence>
<keyword evidence="7" id="KW-1185">Reference proteome</keyword>
<dbReference type="Pfam" id="PF00561">
    <property type="entry name" value="Abhydrolase_1"/>
    <property type="match status" value="1"/>
</dbReference>
<accession>A0A7I8WC44</accession>
<sequence length="342" mass="38129">MKDEDDNKPLIVKTESSRDSENCSAKQSHSRNCSSCSQRVCHTMQSSGDFRLSDLSWKDICKIVLDLLKIYAKNSWKLLSLALLGVVLIYMLVGGLLTFFAVVLGIIAKFYYVQDNLLYHPNMPSNSRLFSHTPETFYLPGVDETENLMITTKDNVKIHIEILMQSVEKRAQAPTIVFFHGNAGNIGHRLPNAFAMFVHLGANVVLVEYRGYGRSSGTPSEYGLYYDAESALDFVLNHPKLGSSGVIVFGRSLGGAIAIYLASHPQYSQKIFALYSSLSRIKHISVPSLFISGQADTLVPKEMMNTLYEVRNLKNNPSTPPTRIYDVPASLNDDAFQEVRVS</sequence>
<dbReference type="AlphaFoldDB" id="A0A7I8WC44"/>
<name>A0A7I8WC44_9ANNE</name>
<evidence type="ECO:0000256" key="3">
    <source>
        <dbReference type="SAM" id="MobiDB-lite"/>
    </source>
</evidence>
<dbReference type="Proteomes" id="UP000549394">
    <property type="component" value="Unassembled WGS sequence"/>
</dbReference>
<dbReference type="PANTHER" id="PTHR12277">
    <property type="entry name" value="ALPHA/BETA HYDROLASE DOMAIN-CONTAINING PROTEIN"/>
    <property type="match status" value="1"/>
</dbReference>
<gene>
    <name evidence="6" type="ORF">DGYR_LOCUS13066</name>
</gene>
<dbReference type="GO" id="GO:0008474">
    <property type="term" value="F:palmitoyl-(protein) hydrolase activity"/>
    <property type="evidence" value="ECO:0007669"/>
    <property type="project" value="TreeGrafter"/>
</dbReference>
<evidence type="ECO:0000313" key="6">
    <source>
        <dbReference type="EMBL" id="CAD5125735.1"/>
    </source>
</evidence>
<dbReference type="OrthoDB" id="10249433at2759"/>
<dbReference type="Gene3D" id="3.40.50.1820">
    <property type="entry name" value="alpha/beta hydrolase"/>
    <property type="match status" value="1"/>
</dbReference>
<evidence type="ECO:0000256" key="1">
    <source>
        <dbReference type="ARBA" id="ARBA00040125"/>
    </source>
</evidence>
<feature type="compositionally biased region" description="Polar residues" evidence="3">
    <location>
        <begin position="22"/>
        <end position="31"/>
    </location>
</feature>
<comment type="caution">
    <text evidence="6">The sequence shown here is derived from an EMBL/GenBank/DDBJ whole genome shotgun (WGS) entry which is preliminary data.</text>
</comment>
<proteinExistence type="predicted"/>
<keyword evidence="4" id="KW-0812">Transmembrane</keyword>
<feature type="domain" description="AB hydrolase-1" evidence="5">
    <location>
        <begin position="174"/>
        <end position="268"/>
    </location>
</feature>
<protein>
    <recommendedName>
        <fullName evidence="1">Protein ABHD13</fullName>
    </recommendedName>
    <alternativeName>
        <fullName evidence="2">Alpha/beta hydrolase domain-containing protein 13</fullName>
    </alternativeName>
</protein>
<keyword evidence="4" id="KW-1133">Transmembrane helix</keyword>
<reference evidence="6 7" key="1">
    <citation type="submission" date="2020-08" db="EMBL/GenBank/DDBJ databases">
        <authorList>
            <person name="Hejnol A."/>
        </authorList>
    </citation>
    <scope>NUCLEOTIDE SEQUENCE [LARGE SCALE GENOMIC DNA]</scope>
</reference>
<dbReference type="InterPro" id="IPR029058">
    <property type="entry name" value="AB_hydrolase_fold"/>
</dbReference>
<evidence type="ECO:0000259" key="5">
    <source>
        <dbReference type="Pfam" id="PF00561"/>
    </source>
</evidence>
<feature type="transmembrane region" description="Helical" evidence="4">
    <location>
        <begin position="79"/>
        <end position="112"/>
    </location>
</feature>
<keyword evidence="4" id="KW-0472">Membrane</keyword>
<organism evidence="6 7">
    <name type="scientific">Dimorphilus gyrociliatus</name>
    <dbReference type="NCBI Taxonomy" id="2664684"/>
    <lineage>
        <taxon>Eukaryota</taxon>
        <taxon>Metazoa</taxon>
        <taxon>Spiralia</taxon>
        <taxon>Lophotrochozoa</taxon>
        <taxon>Annelida</taxon>
        <taxon>Polychaeta</taxon>
        <taxon>Polychaeta incertae sedis</taxon>
        <taxon>Dinophilidae</taxon>
        <taxon>Dimorphilus</taxon>
    </lineage>
</organism>
<evidence type="ECO:0000256" key="4">
    <source>
        <dbReference type="SAM" id="Phobius"/>
    </source>
</evidence>
<dbReference type="PANTHER" id="PTHR12277:SF81">
    <property type="entry name" value="PROTEIN ABHD13"/>
    <property type="match status" value="1"/>
</dbReference>
<feature type="region of interest" description="Disordered" evidence="3">
    <location>
        <begin position="1"/>
        <end position="31"/>
    </location>
</feature>